<feature type="signal peptide" evidence="1">
    <location>
        <begin position="1"/>
        <end position="27"/>
    </location>
</feature>
<dbReference type="CDD" id="cd00063">
    <property type="entry name" value="FN3"/>
    <property type="match status" value="2"/>
</dbReference>
<dbReference type="SUPFAM" id="SSF49265">
    <property type="entry name" value="Fibronectin type III"/>
    <property type="match status" value="2"/>
</dbReference>
<dbReference type="PATRIC" id="fig|203275.8.peg.2453"/>
<dbReference type="Pfam" id="PF13004">
    <property type="entry name" value="BACON"/>
    <property type="match status" value="1"/>
</dbReference>
<dbReference type="STRING" id="203275.BFO_2860"/>
<dbReference type="InterPro" id="IPR036116">
    <property type="entry name" value="FN3_sf"/>
</dbReference>
<feature type="domain" description="Fibronectin type-III" evidence="2">
    <location>
        <begin position="226"/>
        <end position="324"/>
    </location>
</feature>
<dbReference type="eggNOG" id="COG5492">
    <property type="taxonomic scope" value="Bacteria"/>
</dbReference>
<evidence type="ECO:0000313" key="4">
    <source>
        <dbReference type="Proteomes" id="UP000005436"/>
    </source>
</evidence>
<reference evidence="4" key="1">
    <citation type="submission" date="2011-12" db="EMBL/GenBank/DDBJ databases">
        <title>Complete sequence of Tannerella forsythia ATCC 43037.</title>
        <authorList>
            <person name="Dewhirst F."/>
            <person name="Tanner A."/>
            <person name="Izard J."/>
            <person name="Brinkac L."/>
            <person name="Durkin A.S."/>
            <person name="Hostetler J."/>
            <person name="Shetty J."/>
            <person name="Torralba M."/>
            <person name="Gill S."/>
            <person name="Nelson K."/>
        </authorList>
    </citation>
    <scope>NUCLEOTIDE SEQUENCE [LARGE SCALE GENOMIC DNA]</scope>
    <source>
        <strain evidence="4">ATCC 43037 / JCM 10827 / CCUG 33226 / KCTC 5666 / FDC 338</strain>
    </source>
</reference>
<evidence type="ECO:0000259" key="2">
    <source>
        <dbReference type="PROSITE" id="PS50853"/>
    </source>
</evidence>
<dbReference type="InterPro" id="IPR013783">
    <property type="entry name" value="Ig-like_fold"/>
</dbReference>
<dbReference type="SUPFAM" id="SSF49373">
    <property type="entry name" value="Invasin/intimin cell-adhesion fragments"/>
    <property type="match status" value="1"/>
</dbReference>
<gene>
    <name evidence="3" type="ordered locus">BFO_2860</name>
</gene>
<dbReference type="AlphaFoldDB" id="G8UNQ8"/>
<dbReference type="Gene3D" id="2.60.40.10">
    <property type="entry name" value="Immunoglobulins"/>
    <property type="match status" value="2"/>
</dbReference>
<organism evidence="3 4">
    <name type="scientific">Tannerella forsythia (strain ATCC 43037 / JCM 10827 / CCUG 21028 A / KCTC 5666 / FDC 338)</name>
    <name type="common">Bacteroides forsythus</name>
    <dbReference type="NCBI Taxonomy" id="203275"/>
    <lineage>
        <taxon>Bacteria</taxon>
        <taxon>Pseudomonadati</taxon>
        <taxon>Bacteroidota</taxon>
        <taxon>Bacteroidia</taxon>
        <taxon>Bacteroidales</taxon>
        <taxon>Tannerellaceae</taxon>
        <taxon>Tannerella</taxon>
    </lineage>
</organism>
<sequence>MKTRHHYPILLIALLLGLMGFAEHAQADYTLGHYTRVEADNNTIKLAWTKTTGSQGTMSLQFRYRVRWRESGYSTWKEKTTTDLNFTINGSYNTMYEVEVISEAIYGTGGGSYGVRKVNTIADPELPGELTITPKELTMEAKANGKIVIIRCNKPFKFKGLDAPRWLTYSGGVTGYKDRLRLLVLALANTGPERSATITFKTTAGNVTLKVTQKGETPAADTETPKPGHFVLGYPKAISPTAIEVKWTPAKDNVTAQEKLRYRVKCIRHSDGKEVKTSPELTNQTEYTITGIEPETEYRIQITVWDEANNSDGYGDPIVKTPPAADTEKPKPGGYVDGYPKAISPTEIVVKWNKATDNVTKQEKLRYQVRCGLFKKLVKSSPILTDETEYTITDLPYSDMTYDISVKVWDEADNVTFYSVKEVKPLEKEPKPTVQVSSVMLDQPKVTIDGDRESFRLEATVLPANATNPALQWSSSNESVATVEAVSLSSMLKSGTVEGSAVTVRIHKKGKAEITAQAMDGSGKTASCQVEVISTVGNETIDGLRVYAVDGALHLTLLAPQIVHLYDVSGALVRTMDAPAGDHVLPLAPGVYLVRIGEQIAKVLIK</sequence>
<evidence type="ECO:0000256" key="1">
    <source>
        <dbReference type="SAM" id="SignalP"/>
    </source>
</evidence>
<dbReference type="Gene3D" id="2.60.40.1080">
    <property type="match status" value="1"/>
</dbReference>
<dbReference type="SMART" id="SM00060">
    <property type="entry name" value="FN3"/>
    <property type="match status" value="3"/>
</dbReference>
<dbReference type="Pfam" id="PF02368">
    <property type="entry name" value="Big_2"/>
    <property type="match status" value="1"/>
</dbReference>
<accession>G8UNQ8</accession>
<dbReference type="PROSITE" id="PS50853">
    <property type="entry name" value="FN3"/>
    <property type="match status" value="1"/>
</dbReference>
<proteinExistence type="predicted"/>
<keyword evidence="4" id="KW-1185">Reference proteome</keyword>
<dbReference type="SMART" id="SM00635">
    <property type="entry name" value="BID_2"/>
    <property type="match status" value="1"/>
</dbReference>
<dbReference type="EMBL" id="CP003191">
    <property type="protein sequence ID" value="AEW21233.1"/>
    <property type="molecule type" value="Genomic_DNA"/>
</dbReference>
<name>G8UNQ8_TANFA</name>
<feature type="chain" id="PRO_5003518382" evidence="1">
    <location>
        <begin position="28"/>
        <end position="606"/>
    </location>
</feature>
<dbReference type="InterPro" id="IPR024361">
    <property type="entry name" value="BACON"/>
</dbReference>
<dbReference type="KEGG" id="tfo:BFO_2860"/>
<protein>
    <submittedName>
        <fullName evidence="3">Bacterial group 2 Ig-like protein</fullName>
    </submittedName>
</protein>
<evidence type="ECO:0000313" key="3">
    <source>
        <dbReference type="EMBL" id="AEW21233.1"/>
    </source>
</evidence>
<dbReference type="HOGENOM" id="CLU_450492_0_0_10"/>
<keyword evidence="1" id="KW-0732">Signal</keyword>
<dbReference type="InterPro" id="IPR003343">
    <property type="entry name" value="Big_2"/>
</dbReference>
<dbReference type="InterPro" id="IPR003961">
    <property type="entry name" value="FN3_dom"/>
</dbReference>
<dbReference type="Proteomes" id="UP000005436">
    <property type="component" value="Chromosome"/>
</dbReference>
<dbReference type="Pfam" id="PF00041">
    <property type="entry name" value="fn3"/>
    <property type="match status" value="1"/>
</dbReference>
<dbReference type="InterPro" id="IPR008964">
    <property type="entry name" value="Invasin/intimin_cell_adhesion"/>
</dbReference>